<dbReference type="KEGG" id="pms:KNP414_03986"/>
<protein>
    <submittedName>
        <fullName evidence="1">Spore germination protein</fullName>
    </submittedName>
</protein>
<dbReference type="EMBL" id="CP002869">
    <property type="protein sequence ID" value="AEI42523.1"/>
    <property type="molecule type" value="Genomic_DNA"/>
</dbReference>
<dbReference type="AlphaFoldDB" id="F8FBF6"/>
<reference evidence="1 2" key="2">
    <citation type="journal article" date="2013" name="Genome Announc.">
        <title>Genome Sequence of Growth-Improving Paenibacillus mucilaginosus Strain KNP414.</title>
        <authorList>
            <person name="Lu J.J."/>
            <person name="Wang J.F."/>
            <person name="Hu X.F."/>
        </authorList>
    </citation>
    <scope>NUCLEOTIDE SEQUENCE [LARGE SCALE GENOMIC DNA]</scope>
    <source>
        <strain evidence="1 2">KNP414</strain>
    </source>
</reference>
<dbReference type="HOGENOM" id="CLU_139137_0_0_9"/>
<accession>F8FBF6</accession>
<dbReference type="RefSeq" id="WP_013917679.1">
    <property type="nucleotide sequence ID" value="NC_015690.1"/>
</dbReference>
<dbReference type="Pfam" id="PF10970">
    <property type="entry name" value="GerPE"/>
    <property type="match status" value="1"/>
</dbReference>
<dbReference type="PATRIC" id="fig|1036673.3.peg.3665"/>
<dbReference type="InterPro" id="IPR024496">
    <property type="entry name" value="Spore_germ_GerPE"/>
</dbReference>
<dbReference type="Proteomes" id="UP000006620">
    <property type="component" value="Chromosome"/>
</dbReference>
<reference evidence="2" key="1">
    <citation type="submission" date="2011-06" db="EMBL/GenBank/DDBJ databases">
        <title>Complete genome sequence of Paenibacillus mucilaginosus KNP414.</title>
        <authorList>
            <person name="Wang J."/>
            <person name="Hu S."/>
            <person name="Hu X."/>
            <person name="Zhang B."/>
            <person name="Dong D."/>
            <person name="Zhang S."/>
            <person name="Zhao K."/>
            <person name="Wu D."/>
        </authorList>
    </citation>
    <scope>NUCLEOTIDE SEQUENCE [LARGE SCALE GENOMIC DNA]</scope>
    <source>
        <strain evidence="2">KNP414</strain>
    </source>
</reference>
<evidence type="ECO:0000313" key="2">
    <source>
        <dbReference type="Proteomes" id="UP000006620"/>
    </source>
</evidence>
<evidence type="ECO:0000313" key="1">
    <source>
        <dbReference type="EMBL" id="AEI42523.1"/>
    </source>
</evidence>
<organism evidence="1 2">
    <name type="scientific">Paenibacillus mucilaginosus (strain KNP414)</name>
    <dbReference type="NCBI Taxonomy" id="1036673"/>
    <lineage>
        <taxon>Bacteria</taxon>
        <taxon>Bacillati</taxon>
        <taxon>Bacillota</taxon>
        <taxon>Bacilli</taxon>
        <taxon>Bacillales</taxon>
        <taxon>Paenibacillaceae</taxon>
        <taxon>Paenibacillus</taxon>
    </lineage>
</organism>
<name>F8FBF6_PAEMK</name>
<gene>
    <name evidence="1" type="ordered locus">KNP414_03986</name>
</gene>
<sequence length="128" mass="14118">MSSGIRTSVVGSIRVIDIGYASTLLIGDLVDFAPVSLALAVQREIPRYYGNEGKFEDFPLFVMPIPLPSEEQPVSLTARQTCARIEVDRVRITAVSSSSMVQVGSNRSVRAESRVKHIRQLLRARNDS</sequence>
<proteinExistence type="predicted"/>